<accession>A0ABY1SJ08</accession>
<sequence length="230" mass="26515">MKKLQTLISFLLIVNLICAQEETINLNGTLVMNSEEFQPFMSSQNYNSNYGIHGKLISKETDEASVRQLLGAEFIIMNYKSKIFMGIEKAVLDSCSIKSDSLKFKIYVRAKKFNKAITKVSCQIPLTDEIIKLKQNSIVVTEKYLMPMFIESQVEDFENVQGDFTFKNDLGTFKIKPHNNFIVDTEFFAFDGLTHIVQKENYEERSSQVNIDSFFLRPGLRCKTGYNKLY</sequence>
<evidence type="ECO:0000313" key="3">
    <source>
        <dbReference type="Proteomes" id="UP000198337"/>
    </source>
</evidence>
<proteinExistence type="predicted"/>
<protein>
    <submittedName>
        <fullName evidence="2">Uncharacterized protein</fullName>
    </submittedName>
</protein>
<feature type="signal peptide" evidence="1">
    <location>
        <begin position="1"/>
        <end position="19"/>
    </location>
</feature>
<reference evidence="2 3" key="1">
    <citation type="submission" date="2017-06" db="EMBL/GenBank/DDBJ databases">
        <authorList>
            <person name="Varghese N."/>
            <person name="Submissions S."/>
        </authorList>
    </citation>
    <scope>NUCLEOTIDE SEQUENCE [LARGE SCALE GENOMIC DNA]</scope>
    <source>
        <strain evidence="2 3">DSM 19840</strain>
    </source>
</reference>
<name>A0ABY1SJ08_9FLAO</name>
<organism evidence="2 3">
    <name type="scientific">Maribacter sedimenticola</name>
    <dbReference type="NCBI Taxonomy" id="228956"/>
    <lineage>
        <taxon>Bacteria</taxon>
        <taxon>Pseudomonadati</taxon>
        <taxon>Bacteroidota</taxon>
        <taxon>Flavobacteriia</taxon>
        <taxon>Flavobacteriales</taxon>
        <taxon>Flavobacteriaceae</taxon>
        <taxon>Maribacter</taxon>
    </lineage>
</organism>
<comment type="caution">
    <text evidence="2">The sequence shown here is derived from an EMBL/GenBank/DDBJ whole genome shotgun (WGS) entry which is preliminary data.</text>
</comment>
<gene>
    <name evidence="2" type="ORF">SAMN04488009_2775</name>
</gene>
<evidence type="ECO:0000256" key="1">
    <source>
        <dbReference type="SAM" id="SignalP"/>
    </source>
</evidence>
<dbReference type="EMBL" id="FZNV01000003">
    <property type="protein sequence ID" value="SNR60530.1"/>
    <property type="molecule type" value="Genomic_DNA"/>
</dbReference>
<keyword evidence="1" id="KW-0732">Signal</keyword>
<dbReference type="Proteomes" id="UP000198337">
    <property type="component" value="Unassembled WGS sequence"/>
</dbReference>
<dbReference type="RefSeq" id="WP_143815205.1">
    <property type="nucleotide sequence ID" value="NZ_FZNV01000003.1"/>
</dbReference>
<evidence type="ECO:0000313" key="2">
    <source>
        <dbReference type="EMBL" id="SNR60530.1"/>
    </source>
</evidence>
<feature type="chain" id="PRO_5046760291" evidence="1">
    <location>
        <begin position="20"/>
        <end position="230"/>
    </location>
</feature>
<keyword evidence="3" id="KW-1185">Reference proteome</keyword>